<dbReference type="GO" id="GO:0034599">
    <property type="term" value="P:cellular response to oxidative stress"/>
    <property type="evidence" value="ECO:0007669"/>
    <property type="project" value="InterPro"/>
</dbReference>
<evidence type="ECO:0000313" key="7">
    <source>
        <dbReference type="EMBL" id="KAK9837391.1"/>
    </source>
</evidence>
<proteinExistence type="inferred from homology"/>
<evidence type="ECO:0000313" key="8">
    <source>
        <dbReference type="Proteomes" id="UP001485043"/>
    </source>
</evidence>
<feature type="region of interest" description="Disordered" evidence="5">
    <location>
        <begin position="103"/>
        <end position="125"/>
    </location>
</feature>
<dbReference type="SUPFAM" id="SSF48113">
    <property type="entry name" value="Heme-dependent peroxidases"/>
    <property type="match status" value="1"/>
</dbReference>
<dbReference type="Gene3D" id="1.10.420.10">
    <property type="entry name" value="Peroxidase, domain 2"/>
    <property type="match status" value="2"/>
</dbReference>
<dbReference type="EC" id="1.11.1.11" evidence="3"/>
<dbReference type="Pfam" id="PF00141">
    <property type="entry name" value="peroxidase"/>
    <property type="match status" value="1"/>
</dbReference>
<dbReference type="PRINTS" id="PR00458">
    <property type="entry name" value="PEROXIDASE"/>
</dbReference>
<protein>
    <recommendedName>
        <fullName evidence="3">L-ascorbate peroxidase</fullName>
        <ecNumber evidence="3">1.11.1.11</ecNumber>
    </recommendedName>
</protein>
<dbReference type="PROSITE" id="PS00435">
    <property type="entry name" value="PEROXIDASE_1"/>
    <property type="match status" value="1"/>
</dbReference>
<sequence>MRAAVKSQLQATISLQDFGSLLRLAFHDAGTWNAGLKTGGANGSLRFTSETGQSVNVDTSTPLQTIQELQQGLAAGGTNLSTADLIQLCGALAVELTGGPSIPVQLGRQDASQPDSDDQLPNPDMQPAQLQQLFTGGNFSTQDLVALSGAHTIGQSRSVAPTGFMDPTPTTFDNLYFKQLLGGGGSFQTDKGLLQSQDTTALVQHYASNQTAFFQDFSTAYQKKMSLHGTSVPHRESASARATTRVEASCLKA</sequence>
<comment type="similarity">
    <text evidence="2">Belongs to the peroxidase family. Ascorbate peroxidase subfamily.</text>
</comment>
<dbReference type="InterPro" id="IPR044831">
    <property type="entry name" value="Ccp1-like"/>
</dbReference>
<organism evidence="7 8">
    <name type="scientific">Apatococcus fuscideae</name>
    <dbReference type="NCBI Taxonomy" id="2026836"/>
    <lineage>
        <taxon>Eukaryota</taxon>
        <taxon>Viridiplantae</taxon>
        <taxon>Chlorophyta</taxon>
        <taxon>core chlorophytes</taxon>
        <taxon>Trebouxiophyceae</taxon>
        <taxon>Chlorellales</taxon>
        <taxon>Chlorellaceae</taxon>
        <taxon>Apatococcus</taxon>
    </lineage>
</organism>
<dbReference type="InterPro" id="IPR010255">
    <property type="entry name" value="Haem_peroxidase_sf"/>
</dbReference>
<dbReference type="AlphaFoldDB" id="A0AAW1RUH3"/>
<dbReference type="EMBL" id="JALJOV010001954">
    <property type="protein sequence ID" value="KAK9837391.1"/>
    <property type="molecule type" value="Genomic_DNA"/>
</dbReference>
<dbReference type="PANTHER" id="PTHR31356">
    <property type="entry name" value="THYLAKOID LUMENAL 29 KDA PROTEIN, CHLOROPLASTIC-RELATED"/>
    <property type="match status" value="1"/>
</dbReference>
<dbReference type="GO" id="GO:0000302">
    <property type="term" value="P:response to reactive oxygen species"/>
    <property type="evidence" value="ECO:0007669"/>
    <property type="project" value="TreeGrafter"/>
</dbReference>
<dbReference type="GO" id="GO:0016688">
    <property type="term" value="F:L-ascorbate peroxidase activity"/>
    <property type="evidence" value="ECO:0007669"/>
    <property type="project" value="UniProtKB-EC"/>
</dbReference>
<dbReference type="InterPro" id="IPR019793">
    <property type="entry name" value="Peroxidases_heam-ligand_BS"/>
</dbReference>
<evidence type="ECO:0000256" key="5">
    <source>
        <dbReference type="SAM" id="MobiDB-lite"/>
    </source>
</evidence>
<keyword evidence="8" id="KW-1185">Reference proteome</keyword>
<evidence type="ECO:0000256" key="4">
    <source>
        <dbReference type="ARBA" id="ARBA00023002"/>
    </source>
</evidence>
<dbReference type="InterPro" id="IPR002207">
    <property type="entry name" value="Peroxidase_I"/>
</dbReference>
<feature type="domain" description="Plant heme peroxidase family profile" evidence="6">
    <location>
        <begin position="20"/>
        <end position="253"/>
    </location>
</feature>
<comment type="cofactor">
    <cofactor evidence="1">
        <name>heme b</name>
        <dbReference type="ChEBI" id="CHEBI:60344"/>
    </cofactor>
</comment>
<name>A0AAW1RUH3_9CHLO</name>
<evidence type="ECO:0000256" key="3">
    <source>
        <dbReference type="ARBA" id="ARBA00012940"/>
    </source>
</evidence>
<reference evidence="7 8" key="1">
    <citation type="journal article" date="2024" name="Nat. Commun.">
        <title>Phylogenomics reveals the evolutionary origins of lichenization in chlorophyte algae.</title>
        <authorList>
            <person name="Puginier C."/>
            <person name="Libourel C."/>
            <person name="Otte J."/>
            <person name="Skaloud P."/>
            <person name="Haon M."/>
            <person name="Grisel S."/>
            <person name="Petersen M."/>
            <person name="Berrin J.G."/>
            <person name="Delaux P.M."/>
            <person name="Dal Grande F."/>
            <person name="Keller J."/>
        </authorList>
    </citation>
    <scope>NUCLEOTIDE SEQUENCE [LARGE SCALE GENOMIC DNA]</scope>
    <source>
        <strain evidence="7 8">SAG 2523</strain>
    </source>
</reference>
<dbReference type="PRINTS" id="PR00459">
    <property type="entry name" value="ASPEROXIDASE"/>
</dbReference>
<gene>
    <name evidence="7" type="ORF">WJX84_008900</name>
</gene>
<dbReference type="InterPro" id="IPR002016">
    <property type="entry name" value="Haem_peroxidase"/>
</dbReference>
<comment type="caution">
    <text evidence="7">The sequence shown here is derived from an EMBL/GenBank/DDBJ whole genome shotgun (WGS) entry which is preliminary data.</text>
</comment>
<dbReference type="Proteomes" id="UP001485043">
    <property type="component" value="Unassembled WGS sequence"/>
</dbReference>
<evidence type="ECO:0000256" key="1">
    <source>
        <dbReference type="ARBA" id="ARBA00001970"/>
    </source>
</evidence>
<accession>A0AAW1RUH3</accession>
<dbReference type="GO" id="GO:0020037">
    <property type="term" value="F:heme binding"/>
    <property type="evidence" value="ECO:0007669"/>
    <property type="project" value="InterPro"/>
</dbReference>
<evidence type="ECO:0000259" key="6">
    <source>
        <dbReference type="PROSITE" id="PS50873"/>
    </source>
</evidence>
<dbReference type="GO" id="GO:0042744">
    <property type="term" value="P:hydrogen peroxide catabolic process"/>
    <property type="evidence" value="ECO:0007669"/>
    <property type="project" value="TreeGrafter"/>
</dbReference>
<keyword evidence="4" id="KW-0560">Oxidoreductase</keyword>
<dbReference type="Gene3D" id="1.10.520.10">
    <property type="match status" value="1"/>
</dbReference>
<dbReference type="PANTHER" id="PTHR31356:SF8">
    <property type="entry name" value="L-ASCORBATE PEROXIDASE 6-RELATED"/>
    <property type="match status" value="1"/>
</dbReference>
<dbReference type="PROSITE" id="PS50873">
    <property type="entry name" value="PEROXIDASE_4"/>
    <property type="match status" value="1"/>
</dbReference>
<evidence type="ECO:0000256" key="2">
    <source>
        <dbReference type="ARBA" id="ARBA00006873"/>
    </source>
</evidence>